<keyword evidence="2" id="KW-1185">Reference proteome</keyword>
<dbReference type="OrthoDB" id="4207066at2759"/>
<evidence type="ECO:0000313" key="2">
    <source>
        <dbReference type="Proteomes" id="UP000002497"/>
    </source>
</evidence>
<name>E9D5D9_COCPS</name>
<protein>
    <submittedName>
        <fullName evidence="1">Uncharacterized protein</fullName>
    </submittedName>
</protein>
<dbReference type="Proteomes" id="UP000002497">
    <property type="component" value="Unassembled WGS sequence"/>
</dbReference>
<dbReference type="eggNOG" id="ENOG502TG5W">
    <property type="taxonomic scope" value="Eukaryota"/>
</dbReference>
<dbReference type="HOGENOM" id="CLU_1503319_0_0_1"/>
<dbReference type="AlphaFoldDB" id="E9D5D9"/>
<sequence>MVLKKMKPGFACAMVGIISIQLSTPGAATPLKSDKTAIGALAAGNATGLPSHVTIECVSGQCSDRDRQTLAQVLDMIENDPAATQGWDITSFVEIENGPAKHEKYGISLARRQDAVKDETDLIDLDLAKIHHCIATNCSSEALDGIKHEISTSTLRWLWPILGKLKGFKFNYGLEYTRQ</sequence>
<gene>
    <name evidence="1" type="ORF">CPSG_04819</name>
</gene>
<dbReference type="VEuPathDB" id="FungiDB:CPSG_04819"/>
<reference evidence="2" key="2">
    <citation type="submission" date="2010-03" db="EMBL/GenBank/DDBJ databases">
        <title>The genome sequence of Coccidioides posadasii strain Silveira.</title>
        <authorList>
            <consortium name="The Broad Institute Genome Sequencing Center for Infectious Disease"/>
            <person name="Neafsey D."/>
            <person name="Orbach M."/>
            <person name="Henn M.R."/>
            <person name="Cole G.T."/>
            <person name="Galgiani J."/>
            <person name="Gardner M.J."/>
            <person name="Kirkland T.N."/>
            <person name="Taylor J.W."/>
            <person name="Young S.K."/>
            <person name="Zeng Q."/>
            <person name="Koehrsen M."/>
            <person name="Alvarado L."/>
            <person name="Berlin A."/>
            <person name="Borenstein D."/>
            <person name="Chapman S.B."/>
            <person name="Chen Z."/>
            <person name="Engels R."/>
            <person name="Freedman E."/>
            <person name="Gellesch M."/>
            <person name="Goldberg J."/>
            <person name="Griggs A."/>
            <person name="Gujja S."/>
            <person name="Heilman E."/>
            <person name="Heiman D."/>
            <person name="Howarth C."/>
            <person name="Jen D."/>
            <person name="Larson L."/>
            <person name="Mehta T."/>
            <person name="Neiman D."/>
            <person name="Park D."/>
            <person name="Pearson M."/>
            <person name="Richards J."/>
            <person name="Roberts A."/>
            <person name="Saif S."/>
            <person name="Shea T."/>
            <person name="Shenoy N."/>
            <person name="Sisk P."/>
            <person name="Stolte C."/>
            <person name="Sykes S."/>
            <person name="Walk T."/>
            <person name="White J."/>
            <person name="Yandava C."/>
            <person name="Haas B."/>
            <person name="Nusbaum C."/>
            <person name="Birren B."/>
        </authorList>
    </citation>
    <scope>NUCLEOTIDE SEQUENCE [LARGE SCALE GENOMIC DNA]</scope>
    <source>
        <strain evidence="2">RMSCC 757 / Silveira</strain>
    </source>
</reference>
<accession>E9D5D9</accession>
<organism evidence="2">
    <name type="scientific">Coccidioides posadasii (strain RMSCC 757 / Silveira)</name>
    <name type="common">Valley fever fungus</name>
    <dbReference type="NCBI Taxonomy" id="443226"/>
    <lineage>
        <taxon>Eukaryota</taxon>
        <taxon>Fungi</taxon>
        <taxon>Dikarya</taxon>
        <taxon>Ascomycota</taxon>
        <taxon>Pezizomycotina</taxon>
        <taxon>Eurotiomycetes</taxon>
        <taxon>Eurotiomycetidae</taxon>
        <taxon>Onygenales</taxon>
        <taxon>Onygenaceae</taxon>
        <taxon>Coccidioides</taxon>
    </lineage>
</organism>
<proteinExistence type="predicted"/>
<dbReference type="VEuPathDB" id="FungiDB:D8B26_004979"/>
<evidence type="ECO:0000313" key="1">
    <source>
        <dbReference type="EMBL" id="EFW18133.1"/>
    </source>
</evidence>
<reference evidence="2" key="1">
    <citation type="journal article" date="2010" name="Genome Res.">
        <title>Population genomic sequencing of Coccidioides fungi reveals recent hybridization and transposon control.</title>
        <authorList>
            <person name="Neafsey D.E."/>
            <person name="Barker B.M."/>
            <person name="Sharpton T.J."/>
            <person name="Stajich J.E."/>
            <person name="Park D.J."/>
            <person name="Whiston E."/>
            <person name="Hung C.-Y."/>
            <person name="McMahan C."/>
            <person name="White J."/>
            <person name="Sykes S."/>
            <person name="Heiman D."/>
            <person name="Young S."/>
            <person name="Zeng Q."/>
            <person name="Abouelleil A."/>
            <person name="Aftuck L."/>
            <person name="Bessette D."/>
            <person name="Brown A."/>
            <person name="FitzGerald M."/>
            <person name="Lui A."/>
            <person name="Macdonald J.P."/>
            <person name="Priest M."/>
            <person name="Orbach M.J."/>
            <person name="Galgiani J.N."/>
            <person name="Kirkland T.N."/>
            <person name="Cole G.T."/>
            <person name="Birren B.W."/>
            <person name="Henn M.R."/>
            <person name="Taylor J.W."/>
            <person name="Rounsley S.D."/>
        </authorList>
    </citation>
    <scope>NUCLEOTIDE SEQUENCE [LARGE SCALE GENOMIC DNA]</scope>
    <source>
        <strain evidence="2">RMSCC 757 / Silveira</strain>
    </source>
</reference>
<dbReference type="EMBL" id="GL636492">
    <property type="protein sequence ID" value="EFW18133.1"/>
    <property type="molecule type" value="Genomic_DNA"/>
</dbReference>